<name>A0A6M3JLA2_9ZZZZ</name>
<dbReference type="AlphaFoldDB" id="A0A6M3JLA2"/>
<gene>
    <name evidence="2" type="ORF">MM415A04049_0002</name>
</gene>
<dbReference type="EMBL" id="MT141758">
    <property type="protein sequence ID" value="QJA70028.1"/>
    <property type="molecule type" value="Genomic_DNA"/>
</dbReference>
<reference evidence="2" key="1">
    <citation type="submission" date="2020-03" db="EMBL/GenBank/DDBJ databases">
        <title>The deep terrestrial virosphere.</title>
        <authorList>
            <person name="Holmfeldt K."/>
            <person name="Nilsson E."/>
            <person name="Simone D."/>
            <person name="Lopez-Fernandez M."/>
            <person name="Wu X."/>
            <person name="de Brujin I."/>
            <person name="Lundin D."/>
            <person name="Andersson A."/>
            <person name="Bertilsson S."/>
            <person name="Dopson M."/>
        </authorList>
    </citation>
    <scope>NUCLEOTIDE SEQUENCE</scope>
    <source>
        <strain evidence="2">MM415A04049</strain>
    </source>
</reference>
<feature type="compositionally biased region" description="Acidic residues" evidence="1">
    <location>
        <begin position="115"/>
        <end position="124"/>
    </location>
</feature>
<evidence type="ECO:0000313" key="2">
    <source>
        <dbReference type="EMBL" id="QJA70028.1"/>
    </source>
</evidence>
<protein>
    <submittedName>
        <fullName evidence="2">Uncharacterized protein</fullName>
    </submittedName>
</protein>
<organism evidence="2">
    <name type="scientific">viral metagenome</name>
    <dbReference type="NCBI Taxonomy" id="1070528"/>
    <lineage>
        <taxon>unclassified sequences</taxon>
        <taxon>metagenomes</taxon>
        <taxon>organismal metagenomes</taxon>
    </lineage>
</organism>
<accession>A0A6M3JLA2</accession>
<feature type="region of interest" description="Disordered" evidence="1">
    <location>
        <begin position="103"/>
        <end position="124"/>
    </location>
</feature>
<proteinExistence type="predicted"/>
<sequence>MEYLSIRNWDTYQHYKKRNPPWIKLYNTLLQDYEYTCLQDDSKLLLISLFMLASRCDNKIPNDPEWIKSQSSISKPVDLTELIDMGFIRIGNDSKPIASCLQDDSKLPPSLESQTETETEAEVF</sequence>
<evidence type="ECO:0000256" key="1">
    <source>
        <dbReference type="SAM" id="MobiDB-lite"/>
    </source>
</evidence>